<evidence type="ECO:0000313" key="4">
    <source>
        <dbReference type="Proteomes" id="UP000693672"/>
    </source>
</evidence>
<dbReference type="EMBL" id="CAJVAS010000016">
    <property type="protein sequence ID" value="CAG7634989.1"/>
    <property type="molecule type" value="Genomic_DNA"/>
</dbReference>
<feature type="region of interest" description="Disordered" evidence="1">
    <location>
        <begin position="1"/>
        <end position="20"/>
    </location>
</feature>
<organism evidence="3 4">
    <name type="scientific">Paenibacillus solanacearum</name>
    <dbReference type="NCBI Taxonomy" id="2048548"/>
    <lineage>
        <taxon>Bacteria</taxon>
        <taxon>Bacillati</taxon>
        <taxon>Bacillota</taxon>
        <taxon>Bacilli</taxon>
        <taxon>Bacillales</taxon>
        <taxon>Paenibacillaceae</taxon>
        <taxon>Paenibacillus</taxon>
    </lineage>
</organism>
<keyword evidence="2" id="KW-0472">Membrane</keyword>
<feature type="transmembrane region" description="Helical" evidence="2">
    <location>
        <begin position="97"/>
        <end position="118"/>
    </location>
</feature>
<protein>
    <submittedName>
        <fullName evidence="3">Uncharacterized protein</fullName>
    </submittedName>
</protein>
<keyword evidence="4" id="KW-1185">Reference proteome</keyword>
<evidence type="ECO:0000313" key="3">
    <source>
        <dbReference type="EMBL" id="CAG7634989.1"/>
    </source>
</evidence>
<evidence type="ECO:0000256" key="2">
    <source>
        <dbReference type="SAM" id="Phobius"/>
    </source>
</evidence>
<dbReference type="AlphaFoldDB" id="A0A916K2V1"/>
<reference evidence="3" key="1">
    <citation type="submission" date="2021-06" db="EMBL/GenBank/DDBJ databases">
        <authorList>
            <person name="Criscuolo A."/>
        </authorList>
    </citation>
    <scope>NUCLEOTIDE SEQUENCE</scope>
    <source>
        <strain evidence="3">CIP111600</strain>
    </source>
</reference>
<keyword evidence="2" id="KW-0812">Transmembrane</keyword>
<evidence type="ECO:0000256" key="1">
    <source>
        <dbReference type="SAM" id="MobiDB-lite"/>
    </source>
</evidence>
<gene>
    <name evidence="3" type="ORF">PAESOLCIP111_03613</name>
</gene>
<name>A0A916K2V1_9BACL</name>
<dbReference type="Proteomes" id="UP000693672">
    <property type="component" value="Unassembled WGS sequence"/>
</dbReference>
<accession>A0A916K2V1</accession>
<comment type="caution">
    <text evidence="3">The sequence shown here is derived from an EMBL/GenBank/DDBJ whole genome shotgun (WGS) entry which is preliminary data.</text>
</comment>
<proteinExistence type="predicted"/>
<feature type="transmembrane region" description="Helical" evidence="2">
    <location>
        <begin position="124"/>
        <end position="144"/>
    </location>
</feature>
<feature type="transmembrane region" description="Helical" evidence="2">
    <location>
        <begin position="64"/>
        <end position="85"/>
    </location>
</feature>
<feature type="transmembrane region" description="Helical" evidence="2">
    <location>
        <begin position="176"/>
        <end position="195"/>
    </location>
</feature>
<keyword evidence="2" id="KW-1133">Transmembrane helix</keyword>
<feature type="transmembrane region" description="Helical" evidence="2">
    <location>
        <begin position="151"/>
        <end position="170"/>
    </location>
</feature>
<sequence length="204" mass="21596">MNNIHSAAGLTGGEAGSRSSRGRLGRALAERRAAAKPYAVWLYVWGAEWLLSAAISFFDPGDAYAAWRLGVLVAAAVASAAVWLLRRRHAGKPSAVGYAPVRAVLPVLACALIAAVLVRTGTVSPAYTPLLKGIVLAAAYGALCTTLGRPLLYMSLWMLALTITVAYAYLGYASVLLGGFGGLSLLTLGLLVNLWHTLWKRRML</sequence>
<feature type="transmembrane region" description="Helical" evidence="2">
    <location>
        <begin position="38"/>
        <end position="58"/>
    </location>
</feature>
<dbReference type="RefSeq" id="WP_218093360.1">
    <property type="nucleotide sequence ID" value="NZ_CAJVAS010000016.1"/>
</dbReference>